<proteinExistence type="predicted"/>
<dbReference type="STRING" id="477641.MODMU_3902"/>
<gene>
    <name evidence="1" type="ordered locus">MODMU_3902</name>
</gene>
<dbReference type="OrthoDB" id="4872000at2"/>
<name>I4F0Z2_MODI5</name>
<reference evidence="1 2" key="1">
    <citation type="journal article" date="2012" name="J. Bacteriol.">
        <title>Genome Sequence of Radiation-Resistant Modestobacter marinus Strain BC501, a Representative Actinobacterium That Thrives on Calcareous Stone Surfaces.</title>
        <authorList>
            <person name="Normand P."/>
            <person name="Gury J."/>
            <person name="Pujic P."/>
            <person name="Chouaia B."/>
            <person name="Crotti E."/>
            <person name="Brusetti L."/>
            <person name="Daffonchio D."/>
            <person name="Vacherie B."/>
            <person name="Barbe V."/>
            <person name="Medigue C."/>
            <person name="Calteau A."/>
            <person name="Ghodhbane-Gtari F."/>
            <person name="Essoussi I."/>
            <person name="Nouioui I."/>
            <person name="Abbassi-Ghozzi I."/>
            <person name="Gtari M."/>
        </authorList>
    </citation>
    <scope>NUCLEOTIDE SEQUENCE [LARGE SCALE GENOMIC DNA]</scope>
    <source>
        <strain evidence="2">BC 501</strain>
    </source>
</reference>
<keyword evidence="2" id="KW-1185">Reference proteome</keyword>
<dbReference type="HOGENOM" id="CLU_141596_0_0_11"/>
<dbReference type="AlphaFoldDB" id="I4F0Z2"/>
<protein>
    <submittedName>
        <fullName evidence="1">Uncharacterized protein</fullName>
    </submittedName>
</protein>
<dbReference type="Proteomes" id="UP000006461">
    <property type="component" value="Chromosome"/>
</dbReference>
<dbReference type="eggNOG" id="ENOG5033ICI">
    <property type="taxonomic scope" value="Bacteria"/>
</dbReference>
<evidence type="ECO:0000313" key="1">
    <source>
        <dbReference type="EMBL" id="CCH89305.1"/>
    </source>
</evidence>
<sequence>MSTPQPLADTWFTRDLPVLRAIARLIDEPPHGSAPYLGAVVPASGLPKPQVVSAANALVTAGYAQALTNHAGEIVRFTAISAEARRLAGLWPTPQGEWERLLEQLEARATGAMTEVERGRWRAMADAATALGPDDGALLMSALIGGYVPRQR</sequence>
<dbReference type="OMA" id="PLADTWF"/>
<dbReference type="EMBL" id="FO203431">
    <property type="protein sequence ID" value="CCH89305.1"/>
    <property type="molecule type" value="Genomic_DNA"/>
</dbReference>
<evidence type="ECO:0000313" key="2">
    <source>
        <dbReference type="Proteomes" id="UP000006461"/>
    </source>
</evidence>
<accession>I4F0Z2</accession>
<dbReference type="KEGG" id="mmar:MODMU_3902"/>
<organism evidence="1 2">
    <name type="scientific">Modestobacter italicus (strain DSM 44449 / CECT 9708 / BC 501)</name>
    <dbReference type="NCBI Taxonomy" id="2732864"/>
    <lineage>
        <taxon>Bacteria</taxon>
        <taxon>Bacillati</taxon>
        <taxon>Actinomycetota</taxon>
        <taxon>Actinomycetes</taxon>
        <taxon>Geodermatophilales</taxon>
        <taxon>Geodermatophilaceae</taxon>
        <taxon>Modestobacter</taxon>
    </lineage>
</organism>